<dbReference type="PANTHER" id="PTHR30386">
    <property type="entry name" value="MEMBRANE FUSION SUBUNIT OF EMRAB-TOLC MULTIDRUG EFFLUX PUMP"/>
    <property type="match status" value="1"/>
</dbReference>
<proteinExistence type="inferred from homology"/>
<dbReference type="AlphaFoldDB" id="A0A1I5EIB9"/>
<evidence type="ECO:0000256" key="7">
    <source>
        <dbReference type="ARBA" id="ARBA00022989"/>
    </source>
</evidence>
<sequence>MSAPSDAAWSARMPVIIGLLGLVLLVGGFGTWAGLTQISGAIIASGRIEVDQNRQVVQHPDGGVVAEIYVQEGDSVTEGQVLLRLDATLLQSTLSINENQLAELMARRGRLEAERDGRRDIEFDPLLMELAAHMPDAANLMAGQENLFRAREETNAAEIDQLEKRRGQITNQIEGIEAQQVALARQLELIEQELRDQQSLFDRGLAQAGRVLGLQREQARLTGSVGDLIAQKAQAGGRITEIDTQILKLGSDRREEAITTLRDLQLRELELREERRAMIEQMSRLEITAPVAGVVYDMSVFALRSVLRPADPVLYIVPQDRALVINARVDAIHVDKLFLGQDVTLRFTALDQRRTPELTGRVTQISADAFQDEATRANYYRAEIVLVEGEKDRLPEGTTLIPGMPVETFIRTEDRTPIAYLLKPFTDYLSKAFRG</sequence>
<dbReference type="InterPro" id="IPR010129">
    <property type="entry name" value="T1SS_HlyD"/>
</dbReference>
<dbReference type="SUPFAM" id="SSF51230">
    <property type="entry name" value="Single hybrid motif"/>
    <property type="match status" value="1"/>
</dbReference>
<reference evidence="14" key="1">
    <citation type="submission" date="2016-10" db="EMBL/GenBank/DDBJ databases">
        <authorList>
            <person name="Varghese N."/>
            <person name="Submissions S."/>
        </authorList>
    </citation>
    <scope>NUCLEOTIDE SEQUENCE [LARGE SCALE GENOMIC DNA]</scope>
    <source>
        <strain evidence="14">DSM 28463</strain>
    </source>
</reference>
<feature type="domain" description="AprE-like beta-barrel" evidence="12">
    <location>
        <begin position="323"/>
        <end position="413"/>
    </location>
</feature>
<evidence type="ECO:0000256" key="10">
    <source>
        <dbReference type="SAM" id="Coils"/>
    </source>
</evidence>
<evidence type="ECO:0000256" key="2">
    <source>
        <dbReference type="ARBA" id="ARBA00009477"/>
    </source>
</evidence>
<dbReference type="NCBIfam" id="TIGR01843">
    <property type="entry name" value="type_I_hlyD"/>
    <property type="match status" value="1"/>
</dbReference>
<protein>
    <recommendedName>
        <fullName evidence="9">Membrane fusion protein (MFP) family protein</fullName>
    </recommendedName>
</protein>
<dbReference type="OrthoDB" id="9810980at2"/>
<dbReference type="InterPro" id="IPR058982">
    <property type="entry name" value="Beta-barrel_AprE"/>
</dbReference>
<feature type="coiled-coil region" evidence="10">
    <location>
        <begin position="254"/>
        <end position="281"/>
    </location>
</feature>
<evidence type="ECO:0000259" key="12">
    <source>
        <dbReference type="Pfam" id="PF26002"/>
    </source>
</evidence>
<dbReference type="InterPro" id="IPR011053">
    <property type="entry name" value="Single_hybrid_motif"/>
</dbReference>
<keyword evidence="8" id="KW-0472">Membrane</keyword>
<dbReference type="GO" id="GO:0005886">
    <property type="term" value="C:plasma membrane"/>
    <property type="evidence" value="ECO:0007669"/>
    <property type="project" value="UniProtKB-SubCell"/>
</dbReference>
<evidence type="ECO:0000256" key="8">
    <source>
        <dbReference type="ARBA" id="ARBA00023136"/>
    </source>
</evidence>
<dbReference type="Gene3D" id="2.40.30.170">
    <property type="match status" value="1"/>
</dbReference>
<dbReference type="Gene3D" id="2.40.50.100">
    <property type="match status" value="1"/>
</dbReference>
<dbReference type="STRING" id="1005928.SAMN04487859_11613"/>
<evidence type="ECO:0000313" key="13">
    <source>
        <dbReference type="EMBL" id="SFO11066.1"/>
    </source>
</evidence>
<keyword evidence="4 9" id="KW-1003">Cell membrane</keyword>
<dbReference type="PANTHER" id="PTHR30386:SF17">
    <property type="entry name" value="ALKALINE PROTEASE SECRETION PROTEIN APRE"/>
    <property type="match status" value="1"/>
</dbReference>
<organism evidence="13 14">
    <name type="scientific">Roseovarius lutimaris</name>
    <dbReference type="NCBI Taxonomy" id="1005928"/>
    <lineage>
        <taxon>Bacteria</taxon>
        <taxon>Pseudomonadati</taxon>
        <taxon>Pseudomonadota</taxon>
        <taxon>Alphaproteobacteria</taxon>
        <taxon>Rhodobacterales</taxon>
        <taxon>Roseobacteraceae</taxon>
        <taxon>Roseovarius</taxon>
    </lineage>
</organism>
<feature type="domain" description="AprE-like long alpha-helical hairpin" evidence="11">
    <location>
        <begin position="91"/>
        <end position="277"/>
    </location>
</feature>
<name>A0A1I5EIB9_9RHOB</name>
<keyword evidence="6" id="KW-0812">Transmembrane</keyword>
<dbReference type="InterPro" id="IPR058781">
    <property type="entry name" value="HH_AprE-like"/>
</dbReference>
<feature type="coiled-coil region" evidence="10">
    <location>
        <begin position="159"/>
        <end position="193"/>
    </location>
</feature>
<evidence type="ECO:0000256" key="9">
    <source>
        <dbReference type="RuleBase" id="RU365093"/>
    </source>
</evidence>
<evidence type="ECO:0000256" key="6">
    <source>
        <dbReference type="ARBA" id="ARBA00022692"/>
    </source>
</evidence>
<keyword evidence="5 9" id="KW-0997">Cell inner membrane</keyword>
<evidence type="ECO:0000313" key="14">
    <source>
        <dbReference type="Proteomes" id="UP000198599"/>
    </source>
</evidence>
<dbReference type="Proteomes" id="UP000198599">
    <property type="component" value="Unassembled WGS sequence"/>
</dbReference>
<gene>
    <name evidence="13" type="ORF">SAMN04487859_11613</name>
</gene>
<comment type="similarity">
    <text evidence="2 9">Belongs to the membrane fusion protein (MFP) (TC 8.A.1) family.</text>
</comment>
<keyword evidence="10" id="KW-0175">Coiled coil</keyword>
<evidence type="ECO:0000256" key="1">
    <source>
        <dbReference type="ARBA" id="ARBA00004377"/>
    </source>
</evidence>
<keyword evidence="14" id="KW-1185">Reference proteome</keyword>
<dbReference type="RefSeq" id="WP_092840214.1">
    <property type="nucleotide sequence ID" value="NZ_FOVP01000016.1"/>
</dbReference>
<accession>A0A1I5EIB9</accession>
<dbReference type="GO" id="GO:0015031">
    <property type="term" value="P:protein transport"/>
    <property type="evidence" value="ECO:0007669"/>
    <property type="project" value="InterPro"/>
</dbReference>
<dbReference type="InterPro" id="IPR050739">
    <property type="entry name" value="MFP"/>
</dbReference>
<evidence type="ECO:0000256" key="5">
    <source>
        <dbReference type="ARBA" id="ARBA00022519"/>
    </source>
</evidence>
<evidence type="ECO:0000256" key="4">
    <source>
        <dbReference type="ARBA" id="ARBA00022475"/>
    </source>
</evidence>
<dbReference type="Pfam" id="PF25994">
    <property type="entry name" value="HH_AprE"/>
    <property type="match status" value="1"/>
</dbReference>
<keyword evidence="3 9" id="KW-0813">Transport</keyword>
<comment type="subcellular location">
    <subcellularLocation>
        <location evidence="1 9">Cell inner membrane</location>
        <topology evidence="1 9">Single-pass membrane protein</topology>
    </subcellularLocation>
</comment>
<evidence type="ECO:0000256" key="3">
    <source>
        <dbReference type="ARBA" id="ARBA00022448"/>
    </source>
</evidence>
<dbReference type="Pfam" id="PF26002">
    <property type="entry name" value="Beta-barrel_AprE"/>
    <property type="match status" value="1"/>
</dbReference>
<keyword evidence="7" id="KW-1133">Transmembrane helix</keyword>
<dbReference type="PRINTS" id="PR01490">
    <property type="entry name" value="RTXTOXIND"/>
</dbReference>
<dbReference type="EMBL" id="FOVP01000016">
    <property type="protein sequence ID" value="SFO11066.1"/>
    <property type="molecule type" value="Genomic_DNA"/>
</dbReference>
<evidence type="ECO:0000259" key="11">
    <source>
        <dbReference type="Pfam" id="PF25994"/>
    </source>
</evidence>